<reference evidence="10" key="1">
    <citation type="submission" date="2021-01" db="EMBL/GenBank/DDBJ databases">
        <authorList>
            <person name="Corre E."/>
            <person name="Pelletier E."/>
            <person name="Niang G."/>
            <person name="Scheremetjew M."/>
            <person name="Finn R."/>
            <person name="Kale V."/>
            <person name="Holt S."/>
            <person name="Cochrane G."/>
            <person name="Meng A."/>
            <person name="Brown T."/>
            <person name="Cohen L."/>
        </authorList>
    </citation>
    <scope>NUCLEOTIDE SEQUENCE</scope>
    <source>
        <strain evidence="10">CCMP1756</strain>
    </source>
</reference>
<dbReference type="Proteomes" id="UP000789595">
    <property type="component" value="Unassembled WGS sequence"/>
</dbReference>
<keyword evidence="12" id="KW-1185">Reference proteome</keyword>
<keyword evidence="7 9" id="KW-0472">Membrane</keyword>
<evidence type="ECO:0000256" key="1">
    <source>
        <dbReference type="ARBA" id="ARBA00004439"/>
    </source>
</evidence>
<evidence type="ECO:0000256" key="7">
    <source>
        <dbReference type="ARBA" id="ARBA00023136"/>
    </source>
</evidence>
<feature type="transmembrane region" description="Helical" evidence="9">
    <location>
        <begin position="325"/>
        <end position="343"/>
    </location>
</feature>
<feature type="transmembrane region" description="Helical" evidence="9">
    <location>
        <begin position="270"/>
        <end position="291"/>
    </location>
</feature>
<feature type="transmembrane region" description="Helical" evidence="9">
    <location>
        <begin position="298"/>
        <end position="319"/>
    </location>
</feature>
<evidence type="ECO:0000256" key="4">
    <source>
        <dbReference type="ARBA" id="ARBA00022692"/>
    </source>
</evidence>
<evidence type="ECO:0000313" key="10">
    <source>
        <dbReference type="EMBL" id="CAE0703919.1"/>
    </source>
</evidence>
<gene>
    <name evidence="10" type="ORF">PCAL00307_LOCUS19367</name>
    <name evidence="11" type="ORF">PECAL_1P11500</name>
</gene>
<evidence type="ECO:0008006" key="13">
    <source>
        <dbReference type="Google" id="ProtNLM"/>
    </source>
</evidence>
<comment type="subcellular location">
    <subcellularLocation>
        <location evidence="1">Cytoplasmic vesicle membrane</location>
        <topology evidence="1">Multi-pass membrane protein</topology>
    </subcellularLocation>
    <subcellularLocation>
        <location evidence="2">Golgi apparatus membrane</location>
        <topology evidence="2">Multi-pass membrane protein</topology>
    </subcellularLocation>
</comment>
<evidence type="ECO:0000256" key="9">
    <source>
        <dbReference type="SAM" id="Phobius"/>
    </source>
</evidence>
<keyword evidence="6" id="KW-0333">Golgi apparatus</keyword>
<dbReference type="GO" id="GO:0055085">
    <property type="term" value="P:transmembrane transport"/>
    <property type="evidence" value="ECO:0007669"/>
    <property type="project" value="InterPro"/>
</dbReference>
<evidence type="ECO:0000313" key="11">
    <source>
        <dbReference type="EMBL" id="CAH0364771.1"/>
    </source>
</evidence>
<keyword evidence="8" id="KW-0968">Cytoplasmic vesicle</keyword>
<evidence type="ECO:0000256" key="6">
    <source>
        <dbReference type="ARBA" id="ARBA00023034"/>
    </source>
</evidence>
<dbReference type="AlphaFoldDB" id="A0A7S4A501"/>
<dbReference type="PANTHER" id="PTHR11132">
    <property type="entry name" value="SOLUTE CARRIER FAMILY 35"/>
    <property type="match status" value="1"/>
</dbReference>
<evidence type="ECO:0000256" key="2">
    <source>
        <dbReference type="ARBA" id="ARBA00004653"/>
    </source>
</evidence>
<feature type="transmembrane region" description="Helical" evidence="9">
    <location>
        <begin position="238"/>
        <end position="258"/>
    </location>
</feature>
<evidence type="ECO:0000256" key="8">
    <source>
        <dbReference type="ARBA" id="ARBA00023329"/>
    </source>
</evidence>
<keyword evidence="3" id="KW-0813">Transport</keyword>
<reference evidence="11" key="2">
    <citation type="submission" date="2021-11" db="EMBL/GenBank/DDBJ databases">
        <authorList>
            <consortium name="Genoscope - CEA"/>
            <person name="William W."/>
        </authorList>
    </citation>
    <scope>NUCLEOTIDE SEQUENCE</scope>
</reference>
<feature type="transmembrane region" description="Helical" evidence="9">
    <location>
        <begin position="167"/>
        <end position="187"/>
    </location>
</feature>
<feature type="transmembrane region" description="Helical" evidence="9">
    <location>
        <begin position="199"/>
        <end position="217"/>
    </location>
</feature>
<dbReference type="InterPro" id="IPR013657">
    <property type="entry name" value="SCL35B1-4/HUT1"/>
</dbReference>
<evidence type="ECO:0000256" key="3">
    <source>
        <dbReference type="ARBA" id="ARBA00022448"/>
    </source>
</evidence>
<sequence>MVLSTPVISYRNSPPLSYGATPRRIMDPPAEPKAAVVAAALLGYAILSIAMTLAFKAALQAFPYPASLVAATFVVEAALVKSAECGARAAACVFPKEETTETKRCCVFPDETDRLLMYVACCVGAEVALSNAGLLLLSVATHTMIKACTPVFVLGAGLALKLEPCRWSSILIVLVICAGTILCSPGVADHHHHGKDSLLGVLLTVSGGAVGGLRWGLTQKACQKGVRVKPTELVRRTLPTSAAFLVLVAGLLDARRLIRTPGSGDLAQKALGAALALALGGLGLLTVEVTLVALTSSLTLAVAAVAKELVLIGVSIGLLKNDVAPSGYGGFALTASGVLAYNVERYKRRRPAPPPQQIYEQVDLRPPSLVSVPPMDDAELA</sequence>
<evidence type="ECO:0000256" key="5">
    <source>
        <dbReference type="ARBA" id="ARBA00022989"/>
    </source>
</evidence>
<dbReference type="EMBL" id="CAKKNE010000001">
    <property type="protein sequence ID" value="CAH0364771.1"/>
    <property type="molecule type" value="Genomic_DNA"/>
</dbReference>
<feature type="transmembrane region" description="Helical" evidence="9">
    <location>
        <begin position="34"/>
        <end position="55"/>
    </location>
</feature>
<dbReference type="InterPro" id="IPR050186">
    <property type="entry name" value="TPT_transporter"/>
</dbReference>
<accession>A0A7S4A501</accession>
<proteinExistence type="predicted"/>
<dbReference type="Pfam" id="PF08449">
    <property type="entry name" value="UAA"/>
    <property type="match status" value="1"/>
</dbReference>
<organism evidence="10">
    <name type="scientific">Pelagomonas calceolata</name>
    <dbReference type="NCBI Taxonomy" id="35677"/>
    <lineage>
        <taxon>Eukaryota</taxon>
        <taxon>Sar</taxon>
        <taxon>Stramenopiles</taxon>
        <taxon>Ochrophyta</taxon>
        <taxon>Pelagophyceae</taxon>
        <taxon>Pelagomonadales</taxon>
        <taxon>Pelagomonadaceae</taxon>
        <taxon>Pelagomonas</taxon>
    </lineage>
</organism>
<keyword evidence="4 9" id="KW-0812">Transmembrane</keyword>
<feature type="transmembrane region" description="Helical" evidence="9">
    <location>
        <begin position="115"/>
        <end position="137"/>
    </location>
</feature>
<dbReference type="GO" id="GO:0000139">
    <property type="term" value="C:Golgi membrane"/>
    <property type="evidence" value="ECO:0007669"/>
    <property type="project" value="UniProtKB-SubCell"/>
</dbReference>
<dbReference type="GO" id="GO:0030659">
    <property type="term" value="C:cytoplasmic vesicle membrane"/>
    <property type="evidence" value="ECO:0007669"/>
    <property type="project" value="UniProtKB-SubCell"/>
</dbReference>
<name>A0A7S4A501_9STRA</name>
<keyword evidence="5 9" id="KW-1133">Transmembrane helix</keyword>
<dbReference type="OrthoDB" id="6418713at2759"/>
<evidence type="ECO:0000313" key="12">
    <source>
        <dbReference type="Proteomes" id="UP000789595"/>
    </source>
</evidence>
<dbReference type="EMBL" id="HBIW01022471">
    <property type="protein sequence ID" value="CAE0703919.1"/>
    <property type="molecule type" value="Transcribed_RNA"/>
</dbReference>
<protein>
    <recommendedName>
        <fullName evidence="13">Sugar phosphate transporter domain-containing protein</fullName>
    </recommendedName>
</protein>